<dbReference type="Proteomes" id="UP000321224">
    <property type="component" value="Unassembled WGS sequence"/>
</dbReference>
<dbReference type="AlphaFoldDB" id="A0A511HIP6"/>
<evidence type="ECO:0000313" key="1">
    <source>
        <dbReference type="EMBL" id="GEL72379.1"/>
    </source>
</evidence>
<reference evidence="1 2" key="1">
    <citation type="submission" date="2019-07" db="EMBL/GenBank/DDBJ databases">
        <title>Whole genome shotgun sequence of Myxococcus virescens NBRC 100334.</title>
        <authorList>
            <person name="Hosoyama A."/>
            <person name="Uohara A."/>
            <person name="Ohji S."/>
            <person name="Ichikawa N."/>
        </authorList>
    </citation>
    <scope>NUCLEOTIDE SEQUENCE [LARGE SCALE GENOMIC DNA]</scope>
    <source>
        <strain evidence="1 2">NBRC 100334</strain>
    </source>
</reference>
<gene>
    <name evidence="1" type="ORF">MVI01_41630</name>
</gene>
<sequence>MTVRSRGFLVASHFAPDPNSGSAGSMLAVGDALAARDHGVDYEWFVDEGVATHSQTVPSGFTAIE</sequence>
<accession>A0A511HIP6</accession>
<name>A0A511HIP6_9BACT</name>
<evidence type="ECO:0000313" key="2">
    <source>
        <dbReference type="Proteomes" id="UP000321224"/>
    </source>
</evidence>
<dbReference type="EMBL" id="BJVY01000024">
    <property type="protein sequence ID" value="GEL72379.1"/>
    <property type="molecule type" value="Genomic_DNA"/>
</dbReference>
<organism evidence="1 2">
    <name type="scientific">Myxococcus virescens</name>
    <dbReference type="NCBI Taxonomy" id="83456"/>
    <lineage>
        <taxon>Bacteria</taxon>
        <taxon>Pseudomonadati</taxon>
        <taxon>Myxococcota</taxon>
        <taxon>Myxococcia</taxon>
        <taxon>Myxococcales</taxon>
        <taxon>Cystobacterineae</taxon>
        <taxon>Myxococcaceae</taxon>
        <taxon>Myxococcus</taxon>
    </lineage>
</organism>
<comment type="caution">
    <text evidence="1">The sequence shown here is derived from an EMBL/GenBank/DDBJ whole genome shotgun (WGS) entry which is preliminary data.</text>
</comment>
<proteinExistence type="predicted"/>
<protein>
    <submittedName>
        <fullName evidence="1">Uncharacterized protein</fullName>
    </submittedName>
</protein>